<keyword evidence="9" id="KW-1185">Reference proteome</keyword>
<dbReference type="PANTHER" id="PTHR47649:SF1">
    <property type="entry name" value="RIBONUCLEASE D"/>
    <property type="match status" value="1"/>
</dbReference>
<dbReference type="NCBIfam" id="TIGR01388">
    <property type="entry name" value="rnd"/>
    <property type="match status" value="1"/>
</dbReference>
<dbReference type="InterPro" id="IPR036397">
    <property type="entry name" value="RNaseH_sf"/>
</dbReference>
<feature type="domain" description="HRDC" evidence="7">
    <location>
        <begin position="232"/>
        <end position="312"/>
    </location>
</feature>
<evidence type="ECO:0000256" key="3">
    <source>
        <dbReference type="ARBA" id="ARBA00022722"/>
    </source>
</evidence>
<dbReference type="InterPro" id="IPR002562">
    <property type="entry name" value="3'-5'_exonuclease_dom"/>
</dbReference>
<dbReference type="InterPro" id="IPR048579">
    <property type="entry name" value="RNAseD_HRDC_C"/>
</dbReference>
<dbReference type="InterPro" id="IPR051086">
    <property type="entry name" value="RNase_D-like"/>
</dbReference>
<dbReference type="SUPFAM" id="SSF47819">
    <property type="entry name" value="HRDC-like"/>
    <property type="match status" value="2"/>
</dbReference>
<keyword evidence="2 6" id="KW-0819">tRNA processing</keyword>
<dbReference type="CDD" id="cd06142">
    <property type="entry name" value="RNaseD_exo"/>
    <property type="match status" value="1"/>
</dbReference>
<evidence type="ECO:0000256" key="6">
    <source>
        <dbReference type="HAMAP-Rule" id="MF_01899"/>
    </source>
</evidence>
<dbReference type="Pfam" id="PF21293">
    <property type="entry name" value="RNAseD_HRDC_C"/>
    <property type="match status" value="1"/>
</dbReference>
<dbReference type="SMART" id="SM00341">
    <property type="entry name" value="HRDC"/>
    <property type="match status" value="1"/>
</dbReference>
<dbReference type="GO" id="GO:0033890">
    <property type="term" value="F:ribonuclease D activity"/>
    <property type="evidence" value="ECO:0007669"/>
    <property type="project" value="UniProtKB-UniRule"/>
</dbReference>
<organism evidence="8 9">
    <name type="scientific">Shewanella gelidii</name>
    <dbReference type="NCBI Taxonomy" id="1642821"/>
    <lineage>
        <taxon>Bacteria</taxon>
        <taxon>Pseudomonadati</taxon>
        <taxon>Pseudomonadota</taxon>
        <taxon>Gammaproteobacteria</taxon>
        <taxon>Alteromonadales</taxon>
        <taxon>Shewanellaceae</taxon>
        <taxon>Shewanella</taxon>
    </lineage>
</organism>
<dbReference type="SMART" id="SM00474">
    <property type="entry name" value="35EXOc"/>
    <property type="match status" value="1"/>
</dbReference>
<keyword evidence="4 6" id="KW-0378">Hydrolase</keyword>
<dbReference type="Pfam" id="PF00570">
    <property type="entry name" value="HRDC"/>
    <property type="match status" value="1"/>
</dbReference>
<dbReference type="Gene3D" id="3.30.420.10">
    <property type="entry name" value="Ribonuclease H-like superfamily/Ribonuclease H"/>
    <property type="match status" value="1"/>
</dbReference>
<dbReference type="GO" id="GO:0008408">
    <property type="term" value="F:3'-5' exonuclease activity"/>
    <property type="evidence" value="ECO:0007669"/>
    <property type="project" value="InterPro"/>
</dbReference>
<evidence type="ECO:0000256" key="4">
    <source>
        <dbReference type="ARBA" id="ARBA00022801"/>
    </source>
</evidence>
<dbReference type="InterPro" id="IPR044876">
    <property type="entry name" value="HRDC_dom_sf"/>
</dbReference>
<evidence type="ECO:0000256" key="1">
    <source>
        <dbReference type="ARBA" id="ARBA00022490"/>
    </source>
</evidence>
<gene>
    <name evidence="6 8" type="primary">rnd</name>
    <name evidence="8" type="ORF">GCM10009332_24820</name>
</gene>
<dbReference type="AlphaFoldDB" id="A0A917JUD2"/>
<dbReference type="InterPro" id="IPR006292">
    <property type="entry name" value="RNase_D"/>
</dbReference>
<dbReference type="InterPro" id="IPR012337">
    <property type="entry name" value="RNaseH-like_sf"/>
</dbReference>
<evidence type="ECO:0000259" key="7">
    <source>
        <dbReference type="PROSITE" id="PS50967"/>
    </source>
</evidence>
<evidence type="ECO:0000313" key="9">
    <source>
        <dbReference type="Proteomes" id="UP000613743"/>
    </source>
</evidence>
<dbReference type="PANTHER" id="PTHR47649">
    <property type="entry name" value="RIBONUCLEASE D"/>
    <property type="match status" value="1"/>
</dbReference>
<comment type="catalytic activity">
    <reaction evidence="6">
        <text>Exonucleolytic cleavage that removes extra residues from the 3'-terminus of tRNA to produce 5'-mononucleotides.</text>
        <dbReference type="EC" id="3.1.13.5"/>
    </reaction>
</comment>
<dbReference type="InterPro" id="IPR010997">
    <property type="entry name" value="HRDC-like_sf"/>
</dbReference>
<reference evidence="8" key="1">
    <citation type="journal article" date="2014" name="Int. J. Syst. Evol. Microbiol.">
        <title>Complete genome sequence of Corynebacterium casei LMG S-19264T (=DSM 44701T), isolated from a smear-ripened cheese.</title>
        <authorList>
            <consortium name="US DOE Joint Genome Institute (JGI-PGF)"/>
            <person name="Walter F."/>
            <person name="Albersmeier A."/>
            <person name="Kalinowski J."/>
            <person name="Ruckert C."/>
        </authorList>
    </citation>
    <scope>NUCLEOTIDE SEQUENCE</scope>
    <source>
        <strain evidence="8">JCM 30804</strain>
    </source>
</reference>
<comment type="function">
    <text evidence="6">Exonuclease involved in the 3' processing of various precursor tRNAs. Initiates hydrolysis at the 3'-terminus of an RNA molecule and releases 5'-mononucleotides.</text>
</comment>
<dbReference type="PROSITE" id="PS50967">
    <property type="entry name" value="HRDC"/>
    <property type="match status" value="1"/>
</dbReference>
<dbReference type="GO" id="GO:0000166">
    <property type="term" value="F:nucleotide binding"/>
    <property type="evidence" value="ECO:0007669"/>
    <property type="project" value="InterPro"/>
</dbReference>
<dbReference type="GO" id="GO:0003676">
    <property type="term" value="F:nucleic acid binding"/>
    <property type="evidence" value="ECO:0007669"/>
    <property type="project" value="InterPro"/>
</dbReference>
<dbReference type="InterPro" id="IPR002121">
    <property type="entry name" value="HRDC_dom"/>
</dbReference>
<keyword evidence="5 6" id="KW-0269">Exonuclease</keyword>
<keyword evidence="3 6" id="KW-0540">Nuclease</keyword>
<name>A0A917JUD2_9GAMM</name>
<protein>
    <recommendedName>
        <fullName evidence="6">Ribonuclease D</fullName>
        <shortName evidence="6">RNase D</shortName>
        <ecNumber evidence="6">3.1.13.5</ecNumber>
    </recommendedName>
</protein>
<dbReference type="GO" id="GO:0005737">
    <property type="term" value="C:cytoplasm"/>
    <property type="evidence" value="ECO:0007669"/>
    <property type="project" value="UniProtKB-SubCell"/>
</dbReference>
<evidence type="ECO:0000256" key="5">
    <source>
        <dbReference type="ARBA" id="ARBA00022839"/>
    </source>
</evidence>
<evidence type="ECO:0000256" key="2">
    <source>
        <dbReference type="ARBA" id="ARBA00022694"/>
    </source>
</evidence>
<proteinExistence type="inferred from homology"/>
<dbReference type="SUPFAM" id="SSF53098">
    <property type="entry name" value="Ribonuclease H-like"/>
    <property type="match status" value="1"/>
</dbReference>
<accession>A0A917JUD2</accession>
<reference evidence="8" key="2">
    <citation type="submission" date="2020-09" db="EMBL/GenBank/DDBJ databases">
        <authorList>
            <person name="Sun Q."/>
            <person name="Ohkuma M."/>
        </authorList>
    </citation>
    <scope>NUCLEOTIDE SEQUENCE</scope>
    <source>
        <strain evidence="8">JCM 30804</strain>
    </source>
</reference>
<comment type="cofactor">
    <cofactor evidence="6">
        <name>a divalent metal cation</name>
        <dbReference type="ChEBI" id="CHEBI:60240"/>
    </cofactor>
</comment>
<comment type="similarity">
    <text evidence="6">Belongs to the RNase D family.</text>
</comment>
<evidence type="ECO:0000313" key="8">
    <source>
        <dbReference type="EMBL" id="GGI86502.1"/>
    </source>
</evidence>
<keyword evidence="1 6" id="KW-0963">Cytoplasm</keyword>
<dbReference type="EMBL" id="BMPZ01000007">
    <property type="protein sequence ID" value="GGI86502.1"/>
    <property type="molecule type" value="Genomic_DNA"/>
</dbReference>
<comment type="subcellular location">
    <subcellularLocation>
        <location evidence="6">Cytoplasm</location>
    </subcellularLocation>
</comment>
<dbReference type="Proteomes" id="UP000613743">
    <property type="component" value="Unassembled WGS sequence"/>
</dbReference>
<dbReference type="Pfam" id="PF01612">
    <property type="entry name" value="DNA_pol_A_exo1"/>
    <property type="match status" value="1"/>
</dbReference>
<dbReference type="Gene3D" id="1.10.150.80">
    <property type="entry name" value="HRDC domain"/>
    <property type="match status" value="2"/>
</dbReference>
<dbReference type="HAMAP" id="MF_01899">
    <property type="entry name" value="RNase_D"/>
    <property type="match status" value="1"/>
</dbReference>
<dbReference type="EC" id="3.1.13.5" evidence="6"/>
<dbReference type="GO" id="GO:0042780">
    <property type="term" value="P:tRNA 3'-end processing"/>
    <property type="evidence" value="ECO:0007669"/>
    <property type="project" value="UniProtKB-UniRule"/>
</dbReference>
<sequence>MVDILQCHLFSLGQLDVWRIDLLTFEYISDDAALNKLVEQYEQSEVLVLDTEFVRTRTYYAKLGLIQAYDGQSLALIDPVAIKDLSRFWALLSNQNIVKLVHSCSEDLEVFARYGQCQPSPLFDSQVAAAIAGEGYGLGYAKLVANKLEVEIDKGESRTNWMARPLSEAQLQYAANDVFYLYQLYPLLLQSLSEQNRLDWVYEEGERMTQGRLAEINYEDAYIKVKNGFQLNPKQLAYLKVLARWRLEKALAKDLALGFVIKDHALIALAKKQPKSLDLLMQMNELTPQEKRIHGSSLLKVMEEVDLVNLPETIDVIALKPSYKSAFKAIKACLLELCEHHKVPQELLASKRHIHEYLKWIWGGKTDHAPLILTGWRREIVQSHLDGLKL</sequence>
<comment type="caution">
    <text evidence="8">The sequence shown here is derived from an EMBL/GenBank/DDBJ whole genome shotgun (WGS) entry which is preliminary data.</text>
</comment>